<keyword evidence="9" id="KW-1185">Reference proteome</keyword>
<dbReference type="EMBL" id="KE675983">
    <property type="protein sequence ID" value="ERE74536.1"/>
    <property type="molecule type" value="Genomic_DNA"/>
</dbReference>
<feature type="transmembrane region" description="Helical" evidence="4">
    <location>
        <begin position="65"/>
        <end position="86"/>
    </location>
</feature>
<reference evidence="8" key="1">
    <citation type="journal article" date="2013" name="Nat. Biotechnol.">
        <title>Chinese hamster genome sequenced from sorted chromosomes.</title>
        <authorList>
            <person name="Brinkrolf K."/>
            <person name="Rupp O."/>
            <person name="Laux H."/>
            <person name="Kollin F."/>
            <person name="Ernst W."/>
            <person name="Linke B."/>
            <person name="Kofler R."/>
            <person name="Romand S."/>
            <person name="Hesse F."/>
            <person name="Budach W.E."/>
            <person name="Galosy S."/>
            <person name="Muller D."/>
            <person name="Noll T."/>
            <person name="Wienberg J."/>
            <person name="Jostock T."/>
            <person name="Leonard M."/>
            <person name="Grillari J."/>
            <person name="Tauch A."/>
            <person name="Goesmann A."/>
            <person name="Helk B."/>
            <person name="Mott J.E."/>
            <person name="Puhler A."/>
            <person name="Borth N."/>
        </authorList>
    </citation>
    <scope>NUCLEOTIDE SEQUENCE [LARGE SCALE GENOMIC DNA]</scope>
    <source>
        <strain evidence="8">17A/GY</strain>
    </source>
</reference>
<evidence type="ECO:0000313" key="8">
    <source>
        <dbReference type="Proteomes" id="UP000030759"/>
    </source>
</evidence>
<dbReference type="GO" id="GO:0002079">
    <property type="term" value="C:inner acrosomal membrane"/>
    <property type="evidence" value="ECO:0007669"/>
    <property type="project" value="Ensembl"/>
</dbReference>
<evidence type="ECO:0000256" key="2">
    <source>
        <dbReference type="ARBA" id="ARBA00022692"/>
    </source>
</evidence>
<dbReference type="OrthoDB" id="9833398at2759"/>
<dbReference type="RefSeq" id="XP_027268106.1">
    <property type="nucleotide sequence ID" value="XM_027412305.1"/>
</dbReference>
<dbReference type="GO" id="GO:0008157">
    <property type="term" value="F:protein phosphatase 1 binding"/>
    <property type="evidence" value="ECO:0007669"/>
    <property type="project" value="Ensembl"/>
</dbReference>
<dbReference type="PANTHER" id="PTHR36477:SF1">
    <property type="entry name" value="TRANSMEMBRANE PROTEIN 225"/>
    <property type="match status" value="1"/>
</dbReference>
<dbReference type="Ensembl" id="ENSCGRT00001027742.1">
    <property type="protein sequence ID" value="ENSCGRP00001023496.1"/>
    <property type="gene ID" value="ENSCGRG00001021711.1"/>
</dbReference>
<dbReference type="GO" id="GO:0002081">
    <property type="term" value="C:outer acrosomal membrane"/>
    <property type="evidence" value="ECO:0007669"/>
    <property type="project" value="Ensembl"/>
</dbReference>
<dbReference type="KEGG" id="cge:100760517"/>
<dbReference type="RefSeq" id="XP_003509910.1">
    <property type="nucleotide sequence ID" value="XM_003509862.1"/>
</dbReference>
<dbReference type="Proteomes" id="UP000694386">
    <property type="component" value="Unplaced"/>
</dbReference>
<dbReference type="InterPro" id="IPR033542">
    <property type="entry name" value="TM225"/>
</dbReference>
<feature type="transmembrane region" description="Helical" evidence="4">
    <location>
        <begin position="9"/>
        <end position="30"/>
    </location>
</feature>
<reference evidence="9" key="3">
    <citation type="journal article" date="2018" name="Biotechnol. Bioeng.">
        <title>A reference genome of the Chinese hamster based on a hybrid assembly strategy.</title>
        <authorList>
            <person name="Rupp O."/>
            <person name="MacDonald M.L."/>
            <person name="Li S."/>
            <person name="Dhiman H."/>
            <person name="Polson S."/>
            <person name="Griep S."/>
            <person name="Heffner K."/>
            <person name="Hernandez I."/>
            <person name="Brinkrolf K."/>
            <person name="Jadhav V."/>
            <person name="Samoudi M."/>
            <person name="Hao H."/>
            <person name="Kingham B."/>
            <person name="Goesmann A."/>
            <person name="Betenbaugh M.J."/>
            <person name="Lewis N.E."/>
            <person name="Borth N."/>
            <person name="Lee K.H."/>
        </authorList>
    </citation>
    <scope>NUCLEOTIDE SEQUENCE [LARGE SCALE GENOMIC DNA]</scope>
    <source>
        <strain evidence="9">17A/GY</strain>
    </source>
</reference>
<dbReference type="OMA" id="KMNHSPW"/>
<dbReference type="CTD" id="338661"/>
<feature type="transmembrane region" description="Helical" evidence="4">
    <location>
        <begin position="139"/>
        <end position="160"/>
    </location>
</feature>
<keyword evidence="4" id="KW-1133">Transmembrane helix</keyword>
<evidence type="ECO:0000256" key="4">
    <source>
        <dbReference type="SAM" id="Phobius"/>
    </source>
</evidence>
<evidence type="ECO:0000313" key="10">
    <source>
        <dbReference type="RefSeq" id="XP_027268106.1"/>
    </source>
</evidence>
<reference evidence="7" key="6">
    <citation type="submission" date="2025-05" db="UniProtKB">
        <authorList>
            <consortium name="Ensembl"/>
        </authorList>
    </citation>
    <scope>IDENTIFICATION</scope>
</reference>
<dbReference type="Pfam" id="PF25452">
    <property type="entry name" value="TM225"/>
    <property type="match status" value="1"/>
</dbReference>
<dbReference type="GeneTree" id="ENSGT00390000011564"/>
<dbReference type="Proteomes" id="UP001108280">
    <property type="component" value="Chromosome 4"/>
</dbReference>
<dbReference type="InterPro" id="IPR057351">
    <property type="entry name" value="TM225_dom"/>
</dbReference>
<feature type="domain" description="Transmembrane protein 225" evidence="5">
    <location>
        <begin position="1"/>
        <end position="164"/>
    </location>
</feature>
<evidence type="ECO:0000313" key="7">
    <source>
        <dbReference type="Ensembl" id="ENSCGRP00001023496.1"/>
    </source>
</evidence>
<reference evidence="9" key="4">
    <citation type="journal article" date="2020" name="Biotechnol. Bioeng.">
        <title>Chromosome-scale scaffolds for the Chinese hamster reference genome assembly to facilitate the study of the CHO epigenome.</title>
        <authorList>
            <person name="Hilliard W."/>
            <person name="MacDonald M."/>
            <person name="Lee K.H."/>
        </authorList>
    </citation>
    <scope>NUCLEOTIDE SEQUENCE [LARGE SCALE GENOMIC DNA]</scope>
    <source>
        <strain evidence="9">17A/GY</strain>
    </source>
</reference>
<protein>
    <submittedName>
        <fullName evidence="6 7">Transmembrane protein</fullName>
    </submittedName>
    <submittedName>
        <fullName evidence="10">Transmembrane protein 225 isoform X1</fullName>
    </submittedName>
</protein>
<evidence type="ECO:0000256" key="3">
    <source>
        <dbReference type="ARBA" id="ARBA00023136"/>
    </source>
</evidence>
<evidence type="ECO:0000256" key="1">
    <source>
        <dbReference type="ARBA" id="ARBA00004141"/>
    </source>
</evidence>
<dbReference type="GeneID" id="100760517"/>
<evidence type="ECO:0000259" key="5">
    <source>
        <dbReference type="Pfam" id="PF25452"/>
    </source>
</evidence>
<accession>A0A061I1T1</accession>
<evidence type="ECO:0000313" key="6">
    <source>
        <dbReference type="EMBL" id="ERE74536.1"/>
    </source>
</evidence>
<keyword evidence="3 4" id="KW-0472">Membrane</keyword>
<gene>
    <name evidence="7 10" type="primary">Tmem225</name>
    <name evidence="6" type="ORF">H671_4g13365</name>
</gene>
<dbReference type="AlphaFoldDB" id="A0A061I1T1"/>
<name>A0A061I1T1_CRIGR</name>
<organism evidence="6 8">
    <name type="scientific">Cricetulus griseus</name>
    <name type="common">Chinese hamster</name>
    <name type="synonym">Cricetulus barabensis griseus</name>
    <dbReference type="NCBI Taxonomy" id="10029"/>
    <lineage>
        <taxon>Eukaryota</taxon>
        <taxon>Metazoa</taxon>
        <taxon>Chordata</taxon>
        <taxon>Craniata</taxon>
        <taxon>Vertebrata</taxon>
        <taxon>Euteleostomi</taxon>
        <taxon>Mammalia</taxon>
        <taxon>Eutheria</taxon>
        <taxon>Euarchontoglires</taxon>
        <taxon>Glires</taxon>
        <taxon>Rodentia</taxon>
        <taxon>Myomorpha</taxon>
        <taxon>Muroidea</taxon>
        <taxon>Cricetidae</taxon>
        <taxon>Cricetinae</taxon>
        <taxon>Cricetulus</taxon>
    </lineage>
</organism>
<sequence length="230" mass="26259">MIHIPNRSILAANVIFSSGAIVMMVVGLIMENWVELIPKMRKDKTTHSPWLGCCPALWPEDSLKIIRSLMLMSLNISIYLNLIIGLQFTYMISQNKCVHLFIGFLSFFTGCLMFYAITMYHHKLNKGQLEYFISYKTKWVVFTAYLAIAFLLTCGIFCFIQCTNTCACMRFCIPHRESTGRRLSGSSIQVISLPERTTKPRSIVHVHSVPSKDGQVNKSHVQARRVTWAL</sequence>
<comment type="subcellular location">
    <subcellularLocation>
        <location evidence="1">Membrane</location>
        <topology evidence="1">Multi-pass membrane protein</topology>
    </subcellularLocation>
</comment>
<feature type="transmembrane region" description="Helical" evidence="4">
    <location>
        <begin position="98"/>
        <end position="119"/>
    </location>
</feature>
<reference evidence="10" key="5">
    <citation type="submission" date="2025-04" db="UniProtKB">
        <authorList>
            <consortium name="RefSeq"/>
        </authorList>
    </citation>
    <scope>IDENTIFICATION</scope>
    <source>
        <strain evidence="10">17A/GY</strain>
        <tissue evidence="10">Liver</tissue>
    </source>
</reference>
<proteinExistence type="predicted"/>
<reference evidence="6" key="2">
    <citation type="submission" date="2013-03" db="EMBL/GenBank/DDBJ databases">
        <title>Chinese hamster genome sequenced from sorted chromosomes.</title>
        <authorList>
            <person name="Brinkrolf K."/>
            <person name="Rupp O."/>
            <person name="Laux H."/>
            <person name="Kollin F."/>
            <person name="Ernst W."/>
            <person name="Linke B."/>
            <person name="Kofler R."/>
            <person name="Romand S."/>
            <person name="Hesse F."/>
            <person name="Budach W.E."/>
            <person name="Galosy S."/>
            <person name="Muller D."/>
            <person name="Noll T."/>
            <person name="Wienberg J."/>
            <person name="Jostock T."/>
            <person name="Leonard M."/>
            <person name="Grillari J."/>
            <person name="Tauch A."/>
            <person name="Goesmann A."/>
            <person name="Helk B."/>
            <person name="Mott J.E."/>
            <person name="Puehler A."/>
            <person name="Borth N."/>
        </authorList>
    </citation>
    <scope>NUCLEOTIDE SEQUENCE</scope>
    <source>
        <strain evidence="6">17A/GY</strain>
    </source>
</reference>
<dbReference type="Proteomes" id="UP000030759">
    <property type="component" value="Unassembled WGS sequence"/>
</dbReference>
<evidence type="ECO:0000313" key="9">
    <source>
        <dbReference type="Proteomes" id="UP001108280"/>
    </source>
</evidence>
<keyword evidence="2 4" id="KW-0812">Transmembrane</keyword>
<dbReference type="PANTHER" id="PTHR36477">
    <property type="entry name" value="TRANSMEMBRANE PROTEIN 225"/>
    <property type="match status" value="1"/>
</dbReference>
<dbReference type="GO" id="GO:0004864">
    <property type="term" value="F:protein phosphatase inhibitor activity"/>
    <property type="evidence" value="ECO:0007669"/>
    <property type="project" value="Ensembl"/>
</dbReference>